<reference evidence="3 4" key="1">
    <citation type="submission" date="2014-10" db="EMBL/GenBank/DDBJ databases">
        <title>Draft genome sequence of Novosphingobium subterraneum DSM 12447.</title>
        <authorList>
            <person name="Gan H.M."/>
            <person name="Gan H.Y."/>
            <person name="Savka M.A."/>
        </authorList>
    </citation>
    <scope>NUCLEOTIDE SEQUENCE [LARGE SCALE GENOMIC DNA]</scope>
    <source>
        <strain evidence="3 4">DSM 12447</strain>
    </source>
</reference>
<dbReference type="RefSeq" id="WP_039334856.1">
    <property type="nucleotide sequence ID" value="NZ_JRVC01000011.1"/>
</dbReference>
<keyword evidence="4" id="KW-1185">Reference proteome</keyword>
<evidence type="ECO:0000313" key="3">
    <source>
        <dbReference type="EMBL" id="KHS45847.1"/>
    </source>
</evidence>
<evidence type="ECO:0000256" key="2">
    <source>
        <dbReference type="SAM" id="SignalP"/>
    </source>
</evidence>
<evidence type="ECO:0000256" key="1">
    <source>
        <dbReference type="SAM" id="MobiDB-lite"/>
    </source>
</evidence>
<accession>A0A0B9A909</accession>
<organism evidence="3 4">
    <name type="scientific">Novosphingobium subterraneum</name>
    <dbReference type="NCBI Taxonomy" id="48936"/>
    <lineage>
        <taxon>Bacteria</taxon>
        <taxon>Pseudomonadati</taxon>
        <taxon>Pseudomonadota</taxon>
        <taxon>Alphaproteobacteria</taxon>
        <taxon>Sphingomonadales</taxon>
        <taxon>Sphingomonadaceae</taxon>
        <taxon>Novosphingobium</taxon>
    </lineage>
</organism>
<dbReference type="PATRIC" id="fig|48936.3.peg.2461"/>
<dbReference type="Proteomes" id="UP000031338">
    <property type="component" value="Unassembled WGS sequence"/>
</dbReference>
<dbReference type="EMBL" id="JRVC01000011">
    <property type="protein sequence ID" value="KHS45847.1"/>
    <property type="molecule type" value="Genomic_DNA"/>
</dbReference>
<feature type="region of interest" description="Disordered" evidence="1">
    <location>
        <begin position="159"/>
        <end position="236"/>
    </location>
</feature>
<dbReference type="STRING" id="48936.NJ75_02452"/>
<gene>
    <name evidence="3" type="ORF">NJ75_02452</name>
</gene>
<name>A0A0B9A909_9SPHN</name>
<evidence type="ECO:0000313" key="4">
    <source>
        <dbReference type="Proteomes" id="UP000031338"/>
    </source>
</evidence>
<proteinExistence type="predicted"/>
<feature type="signal peptide" evidence="2">
    <location>
        <begin position="1"/>
        <end position="23"/>
    </location>
</feature>
<comment type="caution">
    <text evidence="3">The sequence shown here is derived from an EMBL/GenBank/DDBJ whole genome shotgun (WGS) entry which is preliminary data.</text>
</comment>
<feature type="chain" id="PRO_5002145693" description="Lipoprotein" evidence="2">
    <location>
        <begin position="24"/>
        <end position="236"/>
    </location>
</feature>
<dbReference type="PROSITE" id="PS51257">
    <property type="entry name" value="PROKAR_LIPOPROTEIN"/>
    <property type="match status" value="1"/>
</dbReference>
<protein>
    <recommendedName>
        <fullName evidence="5">Lipoprotein</fullName>
    </recommendedName>
</protein>
<sequence>MKVRFPMAALPFALASCAPTADQAVTDAVVACQRADVQDVLGKEVRNMMLKAAADRVLTAAFFGINMTQSLEQARTTFTEVGVYTGATPSGAPFKQIICGGTLQIDASTATSGQDIVTIPRLRWSVNFTQPTEEPGTAAFTVAVDPASIRDGLLVNGQAPAESGQRDTSSDEAGGASSAESSARSEADSAANDAADAGDAAADVAAAAREAAAASEAQPPSRRQPTEDELYAPHGN</sequence>
<dbReference type="AlphaFoldDB" id="A0A0B9A909"/>
<feature type="compositionally biased region" description="Low complexity" evidence="1">
    <location>
        <begin position="171"/>
        <end position="217"/>
    </location>
</feature>
<evidence type="ECO:0008006" key="5">
    <source>
        <dbReference type="Google" id="ProtNLM"/>
    </source>
</evidence>
<keyword evidence="2" id="KW-0732">Signal</keyword>